<feature type="domain" description="Plastocyanin-like" evidence="15">
    <location>
        <begin position="404"/>
        <end position="536"/>
    </location>
</feature>
<gene>
    <name evidence="17" type="primary">LAC14</name>
    <name evidence="17" type="ORF">MA16_Dca015244</name>
</gene>
<keyword evidence="8 13" id="KW-0479">Metal-binding</keyword>
<dbReference type="GO" id="GO:0048046">
    <property type="term" value="C:apoplast"/>
    <property type="evidence" value="ECO:0007669"/>
    <property type="project" value="UniProtKB-SubCell"/>
</dbReference>
<dbReference type="EMBL" id="KZ503277">
    <property type="protein sequence ID" value="PKU66339.1"/>
    <property type="molecule type" value="Genomic_DNA"/>
</dbReference>
<dbReference type="InterPro" id="IPR045087">
    <property type="entry name" value="Cu-oxidase_fam"/>
</dbReference>
<dbReference type="Gene3D" id="2.60.40.420">
    <property type="entry name" value="Cupredoxins - blue copper proteins"/>
    <property type="match status" value="6"/>
</dbReference>
<evidence type="ECO:0000256" key="11">
    <source>
        <dbReference type="ARBA" id="ARBA00023008"/>
    </source>
</evidence>
<dbReference type="Proteomes" id="UP000233837">
    <property type="component" value="Unassembled WGS sequence"/>
</dbReference>
<feature type="domain" description="Plastocyanin-like" evidence="15">
    <location>
        <begin position="935"/>
        <end position="1068"/>
    </location>
</feature>
<keyword evidence="6 13" id="KW-0052">Apoplast</keyword>
<dbReference type="AlphaFoldDB" id="A0A2I0VSF4"/>
<dbReference type="GO" id="GO:0005507">
    <property type="term" value="F:copper ion binding"/>
    <property type="evidence" value="ECO:0007669"/>
    <property type="project" value="InterPro"/>
</dbReference>
<dbReference type="CDD" id="cd13875">
    <property type="entry name" value="CuRO_2_LCC_plant"/>
    <property type="match status" value="2"/>
</dbReference>
<dbReference type="Pfam" id="PF07732">
    <property type="entry name" value="Cu-oxidase_3"/>
    <property type="match status" value="2"/>
</dbReference>
<proteinExistence type="inferred from homology"/>
<feature type="domain" description="Plastocyanin-like" evidence="16">
    <location>
        <begin position="20"/>
        <end position="133"/>
    </location>
</feature>
<dbReference type="InterPro" id="IPR011707">
    <property type="entry name" value="Cu-oxidase-like_N"/>
</dbReference>
<comment type="cofactor">
    <cofactor evidence="13">
        <name>Cu cation</name>
        <dbReference type="ChEBI" id="CHEBI:23378"/>
    </cofactor>
    <text evidence="13">Binds 4 Cu cations per monomer.</text>
</comment>
<comment type="similarity">
    <text evidence="4 13">Belongs to the multicopper oxidase family.</text>
</comment>
<evidence type="ECO:0000259" key="14">
    <source>
        <dbReference type="Pfam" id="PF00394"/>
    </source>
</evidence>
<reference evidence="17 18" key="2">
    <citation type="journal article" date="2017" name="Nature">
        <title>The Apostasia genome and the evolution of orchids.</title>
        <authorList>
            <person name="Zhang G.Q."/>
            <person name="Liu K.W."/>
            <person name="Li Z."/>
            <person name="Lohaus R."/>
            <person name="Hsiao Y.Y."/>
            <person name="Niu S.C."/>
            <person name="Wang J.Y."/>
            <person name="Lin Y.C."/>
            <person name="Xu Q."/>
            <person name="Chen L.J."/>
            <person name="Yoshida K."/>
            <person name="Fujiwara S."/>
            <person name="Wang Z.W."/>
            <person name="Zhang Y.Q."/>
            <person name="Mitsuda N."/>
            <person name="Wang M."/>
            <person name="Liu G.H."/>
            <person name="Pecoraro L."/>
            <person name="Huang H.X."/>
            <person name="Xiao X.J."/>
            <person name="Lin M."/>
            <person name="Wu X.Y."/>
            <person name="Wu W.L."/>
            <person name="Chen Y.Y."/>
            <person name="Chang S.B."/>
            <person name="Sakamoto S."/>
            <person name="Ohme-Takagi M."/>
            <person name="Yagi M."/>
            <person name="Zeng S.J."/>
            <person name="Shen C.Y."/>
            <person name="Yeh C.M."/>
            <person name="Luo Y.B."/>
            <person name="Tsai W.C."/>
            <person name="Van de Peer Y."/>
            <person name="Liu Z.J."/>
        </authorList>
    </citation>
    <scope>NUCLEOTIDE SEQUENCE [LARGE SCALE GENOMIC DNA]</scope>
    <source>
        <tissue evidence="17">The whole plant</tissue>
    </source>
</reference>
<keyword evidence="10 13" id="KW-0560">Oxidoreductase</keyword>
<feature type="domain" description="Plastocyanin-like" evidence="14">
    <location>
        <begin position="678"/>
        <end position="829"/>
    </location>
</feature>
<dbReference type="GO" id="GO:0046274">
    <property type="term" value="P:lignin catabolic process"/>
    <property type="evidence" value="ECO:0007669"/>
    <property type="project" value="UniProtKB-KW"/>
</dbReference>
<protein>
    <recommendedName>
        <fullName evidence="5 13">Laccase</fullName>
        <ecNumber evidence="5 13">1.10.3.2</ecNumber>
    </recommendedName>
    <alternativeName>
        <fullName evidence="13">Benzenediol:oxygen oxidoreductase</fullName>
    </alternativeName>
    <alternativeName>
        <fullName evidence="13">Diphenol oxidase</fullName>
    </alternativeName>
    <alternativeName>
        <fullName evidence="13">Urishiol oxidase</fullName>
    </alternativeName>
</protein>
<sequence>MLPVLPSALTAGGKAGPLIQETFYTRLCQTKKILTVNGQFPGPTLIVQKGDTILVNVHNQADYNITIHWHGLVQPRNPWSDGPAYITQCPIQPGASFTYQLIFSEEEGTIWWHAHIDWDRATVHGAIIIHPQSNATFPFPTPQEEIPIILGEWWKGNVSQVIADALRTGGAPNISDAYTINGQPGDLYPCSQPNTFIANVEYSKTYLLRLINAAMNNELFFSIANHPLTVVAKDASYLKPFPTDFIMIAPGQTIDVLFVANNSNGGRYYMAAHNYASAEGVPNDTTTTTAILQYNFGNLNLTPAFPSTTLPNHTDNAAATEFVSRLRSLGTTEYPVNVPQAIDQRLRITVAVNLLPCEPGRTCSGPNDDRFAASLNNQSFVLPSIDVLDAYYKNISGVYGKGFPAEPPLIFNFTGENLPGYLLFPRRATEVRVVEYNTSVEIVFQGTTLLAAENHPLHLHGFSFYVVGRGFGNFDEEKDPLNYNLVDPPYENTVGVTRSGWVALRFWARNPGVWFMHCHLDQHTSWGMETVLIVKNGIEVFLGNVTTIFYEIQETSYTRLCETKKILTVNSQFPGPTIYAEKGDTLIVRVYNKGDYNITLHWHGLAQPRNPWSDGPEYITQCPIQPGAKFTYRLLFSEEEGTIWWHAHSDWDRATVHGALIVYPKKGTTFPFPKPDKEIPIILGEWWKANVSQVLAVALQNGSDPQISDAYTINGQPGDLYPCSKPSTFIANVEQNKTYLLRLINAAINNELFFSIANHSLTVVAKDASYTKPYSTNLILISPGQTIDALLHTTASFPGRHYIAAKSYSSALGVKFDQTTTTAILQYVNSSNHAEPLLPPLPEYNDTAAATAFETSLRSLASAEHPVSVPQAVDQRMIITVAVNLLTCEPGKTCGGPNGDRLSASLNNISFVTPTTDVLEAYYKNISLVYGTGFPADPPAKYNYTGENLPGVLLFPRRATEVRVVEYNTSLEIVFQGTNLLAGENHPMHLHGFSFYVVGRGFGNFDEEKDPLSYNLVDPPYENTVGVPKNGWAALRFRATNPGVWFMHCHLDRHASWGMETVLIVKDGEASEAKLLPPPPDMPPC</sequence>
<dbReference type="InterPro" id="IPR033138">
    <property type="entry name" value="Cu_oxidase_CS"/>
</dbReference>
<dbReference type="InterPro" id="IPR017761">
    <property type="entry name" value="Laccase"/>
</dbReference>
<keyword evidence="7 13" id="KW-0964">Secreted</keyword>
<dbReference type="InterPro" id="IPR002355">
    <property type="entry name" value="Cu_oxidase_Cu_BS"/>
</dbReference>
<dbReference type="InterPro" id="IPR001117">
    <property type="entry name" value="Cu-oxidase_2nd"/>
</dbReference>
<keyword evidence="11 13" id="KW-0186">Copper</keyword>
<evidence type="ECO:0000256" key="2">
    <source>
        <dbReference type="ARBA" id="ARBA00002075"/>
    </source>
</evidence>
<comment type="subcellular location">
    <subcellularLocation>
        <location evidence="3 13">Secreted</location>
        <location evidence="3 13">Extracellular space</location>
        <location evidence="3 13">Apoplast</location>
    </subcellularLocation>
</comment>
<evidence type="ECO:0000313" key="17">
    <source>
        <dbReference type="EMBL" id="PKU66339.1"/>
    </source>
</evidence>
<dbReference type="InterPro" id="IPR034289">
    <property type="entry name" value="CuRO_3_LCC"/>
</dbReference>
<dbReference type="NCBIfam" id="TIGR03389">
    <property type="entry name" value="laccase"/>
    <property type="match status" value="2"/>
</dbReference>
<evidence type="ECO:0000256" key="9">
    <source>
        <dbReference type="ARBA" id="ARBA00022737"/>
    </source>
</evidence>
<organism evidence="17 18">
    <name type="scientific">Dendrobium catenatum</name>
    <dbReference type="NCBI Taxonomy" id="906689"/>
    <lineage>
        <taxon>Eukaryota</taxon>
        <taxon>Viridiplantae</taxon>
        <taxon>Streptophyta</taxon>
        <taxon>Embryophyta</taxon>
        <taxon>Tracheophyta</taxon>
        <taxon>Spermatophyta</taxon>
        <taxon>Magnoliopsida</taxon>
        <taxon>Liliopsida</taxon>
        <taxon>Asparagales</taxon>
        <taxon>Orchidaceae</taxon>
        <taxon>Epidendroideae</taxon>
        <taxon>Malaxideae</taxon>
        <taxon>Dendrobiinae</taxon>
        <taxon>Dendrobium</taxon>
    </lineage>
</organism>
<evidence type="ECO:0000256" key="13">
    <source>
        <dbReference type="RuleBase" id="RU361119"/>
    </source>
</evidence>
<dbReference type="FunFam" id="2.60.40.420:FF:000049">
    <property type="entry name" value="Laccase"/>
    <property type="match status" value="1"/>
</dbReference>
<dbReference type="PROSITE" id="PS00079">
    <property type="entry name" value="MULTICOPPER_OXIDASE1"/>
    <property type="match status" value="2"/>
</dbReference>
<evidence type="ECO:0000259" key="15">
    <source>
        <dbReference type="Pfam" id="PF07731"/>
    </source>
</evidence>
<evidence type="ECO:0000256" key="7">
    <source>
        <dbReference type="ARBA" id="ARBA00022525"/>
    </source>
</evidence>
<dbReference type="Pfam" id="PF07731">
    <property type="entry name" value="Cu-oxidase_2"/>
    <property type="match status" value="2"/>
</dbReference>
<feature type="domain" description="Plastocyanin-like" evidence="16">
    <location>
        <begin position="552"/>
        <end position="666"/>
    </location>
</feature>
<evidence type="ECO:0000256" key="6">
    <source>
        <dbReference type="ARBA" id="ARBA00022523"/>
    </source>
</evidence>
<dbReference type="InterPro" id="IPR034288">
    <property type="entry name" value="CuRO_1_LCC"/>
</dbReference>
<evidence type="ECO:0000256" key="1">
    <source>
        <dbReference type="ARBA" id="ARBA00000349"/>
    </source>
</evidence>
<dbReference type="InterPro" id="IPR034285">
    <property type="entry name" value="CuRO_2_LCC"/>
</dbReference>
<keyword evidence="18" id="KW-1185">Reference proteome</keyword>
<comment type="function">
    <text evidence="2 13">Lignin degradation and detoxification of lignin-derived products.</text>
</comment>
<evidence type="ECO:0000256" key="8">
    <source>
        <dbReference type="ARBA" id="ARBA00022723"/>
    </source>
</evidence>
<evidence type="ECO:0000259" key="16">
    <source>
        <dbReference type="Pfam" id="PF07732"/>
    </source>
</evidence>
<dbReference type="PANTHER" id="PTHR11709:SF262">
    <property type="entry name" value="LACCASE-14"/>
    <property type="match status" value="1"/>
</dbReference>
<evidence type="ECO:0000256" key="4">
    <source>
        <dbReference type="ARBA" id="ARBA00010609"/>
    </source>
</evidence>
<feature type="domain" description="Plastocyanin-like" evidence="14">
    <location>
        <begin position="144"/>
        <end position="295"/>
    </location>
</feature>
<keyword evidence="12 13" id="KW-0439">Lignin degradation</keyword>
<evidence type="ECO:0000256" key="3">
    <source>
        <dbReference type="ARBA" id="ARBA00004271"/>
    </source>
</evidence>
<keyword evidence="9 13" id="KW-0677">Repeat</keyword>
<evidence type="ECO:0000256" key="10">
    <source>
        <dbReference type="ARBA" id="ARBA00023002"/>
    </source>
</evidence>
<dbReference type="Pfam" id="PF00394">
    <property type="entry name" value="Cu-oxidase"/>
    <property type="match status" value="2"/>
</dbReference>
<dbReference type="InterPro" id="IPR008972">
    <property type="entry name" value="Cupredoxin"/>
</dbReference>
<dbReference type="InterPro" id="IPR011706">
    <property type="entry name" value="Cu-oxidase_C"/>
</dbReference>
<dbReference type="GO" id="GO:0052716">
    <property type="term" value="F:hydroquinone:oxygen oxidoreductase activity"/>
    <property type="evidence" value="ECO:0007669"/>
    <property type="project" value="UniProtKB-EC"/>
</dbReference>
<dbReference type="CDD" id="cd13849">
    <property type="entry name" value="CuRO_1_LCC_plant"/>
    <property type="match status" value="2"/>
</dbReference>
<evidence type="ECO:0000313" key="18">
    <source>
        <dbReference type="Proteomes" id="UP000233837"/>
    </source>
</evidence>
<dbReference type="PROSITE" id="PS00080">
    <property type="entry name" value="MULTICOPPER_OXIDASE2"/>
    <property type="match status" value="2"/>
</dbReference>
<dbReference type="CDD" id="cd13897">
    <property type="entry name" value="CuRO_3_LCC_plant"/>
    <property type="match status" value="2"/>
</dbReference>
<dbReference type="EC" id="1.10.3.2" evidence="5 13"/>
<evidence type="ECO:0000256" key="12">
    <source>
        <dbReference type="ARBA" id="ARBA00023185"/>
    </source>
</evidence>
<reference evidence="17 18" key="1">
    <citation type="journal article" date="2016" name="Sci. Rep.">
        <title>The Dendrobium catenatum Lindl. genome sequence provides insights into polysaccharide synthase, floral development and adaptive evolution.</title>
        <authorList>
            <person name="Zhang G.Q."/>
            <person name="Xu Q."/>
            <person name="Bian C."/>
            <person name="Tsai W.C."/>
            <person name="Yeh C.M."/>
            <person name="Liu K.W."/>
            <person name="Yoshida K."/>
            <person name="Zhang L.S."/>
            <person name="Chang S.B."/>
            <person name="Chen F."/>
            <person name="Shi Y."/>
            <person name="Su Y.Y."/>
            <person name="Zhang Y.Q."/>
            <person name="Chen L.J."/>
            <person name="Yin Y."/>
            <person name="Lin M."/>
            <person name="Huang H."/>
            <person name="Deng H."/>
            <person name="Wang Z.W."/>
            <person name="Zhu S.L."/>
            <person name="Zhao X."/>
            <person name="Deng C."/>
            <person name="Niu S.C."/>
            <person name="Huang J."/>
            <person name="Wang M."/>
            <person name="Liu G.H."/>
            <person name="Yang H.J."/>
            <person name="Xiao X.J."/>
            <person name="Hsiao Y.Y."/>
            <person name="Wu W.L."/>
            <person name="Chen Y.Y."/>
            <person name="Mitsuda N."/>
            <person name="Ohme-Takagi M."/>
            <person name="Luo Y.B."/>
            <person name="Van de Peer Y."/>
            <person name="Liu Z.J."/>
        </authorList>
    </citation>
    <scope>NUCLEOTIDE SEQUENCE [LARGE SCALE GENOMIC DNA]</scope>
    <source>
        <tissue evidence="17">The whole plant</tissue>
    </source>
</reference>
<name>A0A2I0VSF4_9ASPA</name>
<dbReference type="STRING" id="906689.A0A2I0VSF4"/>
<dbReference type="PANTHER" id="PTHR11709">
    <property type="entry name" value="MULTI-COPPER OXIDASE"/>
    <property type="match status" value="1"/>
</dbReference>
<accession>A0A2I0VSF4</accession>
<dbReference type="SUPFAM" id="SSF49503">
    <property type="entry name" value="Cupredoxins"/>
    <property type="match status" value="6"/>
</dbReference>
<evidence type="ECO:0000256" key="5">
    <source>
        <dbReference type="ARBA" id="ARBA00012297"/>
    </source>
</evidence>
<comment type="catalytic activity">
    <reaction evidence="1 13">
        <text>4 hydroquinone + O2 = 4 benzosemiquinone + 2 H2O</text>
        <dbReference type="Rhea" id="RHEA:11276"/>
        <dbReference type="ChEBI" id="CHEBI:15377"/>
        <dbReference type="ChEBI" id="CHEBI:15379"/>
        <dbReference type="ChEBI" id="CHEBI:17594"/>
        <dbReference type="ChEBI" id="CHEBI:17977"/>
        <dbReference type="EC" id="1.10.3.2"/>
    </reaction>
</comment>